<gene>
    <name evidence="2" type="ordered locus">Halha_2249</name>
</gene>
<accession>L0KC45</accession>
<evidence type="ECO:0000313" key="2">
    <source>
        <dbReference type="EMBL" id="AGB42125.1"/>
    </source>
</evidence>
<dbReference type="eggNOG" id="COG1216">
    <property type="taxonomic scope" value="Bacteria"/>
</dbReference>
<dbReference type="Pfam" id="PF00535">
    <property type="entry name" value="Glycos_transf_2"/>
    <property type="match status" value="1"/>
</dbReference>
<name>L0KC45_HALHC</name>
<feature type="domain" description="Glycosyltransferase 2-like" evidence="1">
    <location>
        <begin position="7"/>
        <end position="183"/>
    </location>
</feature>
<dbReference type="EMBL" id="CP003359">
    <property type="protein sequence ID" value="AGB42125.1"/>
    <property type="molecule type" value="Genomic_DNA"/>
</dbReference>
<keyword evidence="3" id="KW-1185">Reference proteome</keyword>
<sequence>MSSPLVSIIILSYNNLQYYKECLESVLKQNYSNIEIIFNDDGSSNFKQDEIISFIKENKNNNIKRTVINHNENNLGVVKNYNKALRLSKGDYIFYIGLDDMLHDKDVISDVVDFFEKTGNLIITGYRAIYDEDMKNCHKVLPRENETKFIKKGDPKYLHIKLSRGNFIAGSCTPFSKELIEKYGYLDEDYTLLEDYPRYLNLTRRDCKINFIERKLIKYRLGGITNNNEDNKVLKRDISKASEKEIGDFVGQFFKRKINSIKDRDLIAWGACEGYQNNREQFETNIRYFVDSDKNKYNTLVDGKKIYSPQKLREEKREEVFVVVFSRSHYNEISEELNDYGFIEFENYCCFRDLIISN</sequence>
<dbReference type="STRING" id="748449.Halha_2249"/>
<protein>
    <submittedName>
        <fullName evidence="2">Glycosyl transferase</fullName>
    </submittedName>
</protein>
<dbReference type="InterPro" id="IPR029044">
    <property type="entry name" value="Nucleotide-diphossugar_trans"/>
</dbReference>
<dbReference type="KEGG" id="hhl:Halha_2249"/>
<keyword evidence="2" id="KW-0808">Transferase</keyword>
<evidence type="ECO:0000259" key="1">
    <source>
        <dbReference type="Pfam" id="PF00535"/>
    </source>
</evidence>
<dbReference type="PANTHER" id="PTHR22916:SF3">
    <property type="entry name" value="UDP-GLCNAC:BETAGAL BETA-1,3-N-ACETYLGLUCOSAMINYLTRANSFERASE-LIKE PROTEIN 1"/>
    <property type="match status" value="1"/>
</dbReference>
<dbReference type="AlphaFoldDB" id="L0KC45"/>
<dbReference type="Gene3D" id="3.90.550.10">
    <property type="entry name" value="Spore Coat Polysaccharide Biosynthesis Protein SpsA, Chain A"/>
    <property type="match status" value="1"/>
</dbReference>
<dbReference type="Gene3D" id="3.40.50.720">
    <property type="entry name" value="NAD(P)-binding Rossmann-like Domain"/>
    <property type="match status" value="1"/>
</dbReference>
<proteinExistence type="predicted"/>
<dbReference type="RefSeq" id="WP_015327839.1">
    <property type="nucleotide sequence ID" value="NC_019978.1"/>
</dbReference>
<dbReference type="HOGENOM" id="CLU_787344_0_0_9"/>
<dbReference type="Proteomes" id="UP000010880">
    <property type="component" value="Chromosome"/>
</dbReference>
<dbReference type="GO" id="GO:0016758">
    <property type="term" value="F:hexosyltransferase activity"/>
    <property type="evidence" value="ECO:0007669"/>
    <property type="project" value="UniProtKB-ARBA"/>
</dbReference>
<dbReference type="OrthoDB" id="396512at2"/>
<dbReference type="PANTHER" id="PTHR22916">
    <property type="entry name" value="GLYCOSYLTRANSFERASE"/>
    <property type="match status" value="1"/>
</dbReference>
<dbReference type="InterPro" id="IPR001173">
    <property type="entry name" value="Glyco_trans_2-like"/>
</dbReference>
<evidence type="ECO:0000313" key="3">
    <source>
        <dbReference type="Proteomes" id="UP000010880"/>
    </source>
</evidence>
<dbReference type="SUPFAM" id="SSF53448">
    <property type="entry name" value="Nucleotide-diphospho-sugar transferases"/>
    <property type="match status" value="1"/>
</dbReference>
<organism evidence="2 3">
    <name type="scientific">Halobacteroides halobius (strain ATCC 35273 / DSM 5150 / MD-1)</name>
    <dbReference type="NCBI Taxonomy" id="748449"/>
    <lineage>
        <taxon>Bacteria</taxon>
        <taxon>Bacillati</taxon>
        <taxon>Bacillota</taxon>
        <taxon>Clostridia</taxon>
        <taxon>Halanaerobiales</taxon>
        <taxon>Halobacteroidaceae</taxon>
        <taxon>Halobacteroides</taxon>
    </lineage>
</organism>
<reference evidence="3" key="1">
    <citation type="submission" date="2012-02" db="EMBL/GenBank/DDBJ databases">
        <title>The complete genome of Halobacteroides halobius DSM 5150.</title>
        <authorList>
            <person name="Lucas S."/>
            <person name="Copeland A."/>
            <person name="Lapidus A."/>
            <person name="Glavina del Rio T."/>
            <person name="Dalin E."/>
            <person name="Tice H."/>
            <person name="Bruce D."/>
            <person name="Goodwin L."/>
            <person name="Pitluck S."/>
            <person name="Peters L."/>
            <person name="Mikhailova N."/>
            <person name="Gu W."/>
            <person name="Kyrpides N."/>
            <person name="Mavromatis K."/>
            <person name="Ivanova N."/>
            <person name="Brettin T."/>
            <person name="Detter J.C."/>
            <person name="Han C."/>
            <person name="Larimer F."/>
            <person name="Land M."/>
            <person name="Hauser L."/>
            <person name="Markowitz V."/>
            <person name="Cheng J.-F."/>
            <person name="Hugenholtz P."/>
            <person name="Woyke T."/>
            <person name="Wu D."/>
            <person name="Tindall B."/>
            <person name="Pomrenke H."/>
            <person name="Brambilla E."/>
            <person name="Klenk H.-P."/>
            <person name="Eisen J.A."/>
        </authorList>
    </citation>
    <scope>NUCLEOTIDE SEQUENCE [LARGE SCALE GENOMIC DNA]</scope>
    <source>
        <strain evidence="3">ATCC 35273 / DSM 5150 / MD-1</strain>
    </source>
</reference>